<feature type="transmembrane region" description="Helical" evidence="12">
    <location>
        <begin position="109"/>
        <end position="130"/>
    </location>
</feature>
<evidence type="ECO:0000256" key="9">
    <source>
        <dbReference type="ARBA" id="ARBA00023315"/>
    </source>
</evidence>
<evidence type="ECO:0000256" key="3">
    <source>
        <dbReference type="ARBA" id="ARBA00009010"/>
    </source>
</evidence>
<feature type="transmembrane region" description="Helical" evidence="12">
    <location>
        <begin position="461"/>
        <end position="486"/>
    </location>
</feature>
<dbReference type="RefSeq" id="XP_069202126.1">
    <property type="nucleotide sequence ID" value="XM_069347766.1"/>
</dbReference>
<keyword evidence="14" id="KW-1185">Reference proteome</keyword>
<comment type="subcellular location">
    <subcellularLocation>
        <location evidence="1 11">Endoplasmic reticulum membrane</location>
        <topology evidence="1 11">Multi-pass membrane protein</topology>
    </subcellularLocation>
</comment>
<keyword evidence="4 11" id="KW-0808">Transferase</keyword>
<dbReference type="PANTHER" id="PTHR10408">
    <property type="entry name" value="STEROL O-ACYLTRANSFERASE"/>
    <property type="match status" value="1"/>
</dbReference>
<evidence type="ECO:0000256" key="12">
    <source>
        <dbReference type="SAM" id="Phobius"/>
    </source>
</evidence>
<dbReference type="InterPro" id="IPR014371">
    <property type="entry name" value="Oat_ACAT_DAG_ARE"/>
</dbReference>
<feature type="transmembrane region" description="Helical" evidence="12">
    <location>
        <begin position="286"/>
        <end position="308"/>
    </location>
</feature>
<feature type="transmembrane region" description="Helical" evidence="12">
    <location>
        <begin position="328"/>
        <end position="350"/>
    </location>
</feature>
<sequence>MASSMKIASVTSHELPAMAPRGSITTEESKTAASPTYTAPKKYRHTFAVHAVSKTSCLSHESKASPSFLGFRNLGALVIIVSNLRLMIENYKKYGVLICIRCHDYRRQDVVYGSILYFLVPCHLLVAYIIELVAAQQAKGALSRTKKKDIPENDPTQRYKELRAFRAAWHLIAFAHGINATLNLVIATYVVYYHIHHPGIGTLCELHAIIVWLKTCSYAFTNRDLRHALLYPYASAPLPELYNSCPYPKNITLRNLTYFWWAPTLVYQPVYPRTERIRWDFVFKRCLEVLGLSIVIWVASAQYAAPLLRNSLGGISSLNIPDILERLMKLSTISLFCWLAGFFALFQSFLNGLSEVMRFADREFYGDWWNTTGVRGYWSSWNKPVFHFMKRHIYSPMVGRGVPPLVAQITTFLFSGVLHELLVGMPTHNILGVAFLGMMFQLPLIFLTDPLAKMKGINGKLIGNLIFWVSFCLVGQPLAALMYFFAWQAKYGSASKPQLWS</sequence>
<comment type="similarity">
    <text evidence="3 11">Belongs to the membrane-bound acyltransferase family. Sterol o-acyltransferase subfamily.</text>
</comment>
<dbReference type="Pfam" id="PF03062">
    <property type="entry name" value="MBOAT"/>
    <property type="match status" value="1"/>
</dbReference>
<comment type="pathway">
    <text evidence="2">Lipid metabolism.</text>
</comment>
<evidence type="ECO:0000256" key="5">
    <source>
        <dbReference type="ARBA" id="ARBA00022692"/>
    </source>
</evidence>
<protein>
    <recommendedName>
        <fullName evidence="11">O-acyltransferase</fullName>
    </recommendedName>
</protein>
<dbReference type="PIRSF" id="PIRSF000439">
    <property type="entry name" value="Oat_ACAT_DAG_ARE"/>
    <property type="match status" value="1"/>
</dbReference>
<evidence type="ECO:0000313" key="14">
    <source>
        <dbReference type="Proteomes" id="UP001562354"/>
    </source>
</evidence>
<feature type="transmembrane region" description="Helical" evidence="12">
    <location>
        <begin position="167"/>
        <end position="192"/>
    </location>
</feature>
<evidence type="ECO:0000256" key="6">
    <source>
        <dbReference type="ARBA" id="ARBA00022824"/>
    </source>
</evidence>
<accession>A0ABR3PI72</accession>
<keyword evidence="7 12" id="KW-1133">Transmembrane helix</keyword>
<keyword evidence="8 11" id="KW-0472">Membrane</keyword>
<evidence type="ECO:0000256" key="2">
    <source>
        <dbReference type="ARBA" id="ARBA00005189"/>
    </source>
</evidence>
<evidence type="ECO:0000256" key="8">
    <source>
        <dbReference type="ARBA" id="ARBA00023136"/>
    </source>
</evidence>
<name>A0ABR3PI72_9PEZI</name>
<keyword evidence="9 11" id="KW-0012">Acyltransferase</keyword>
<evidence type="ECO:0000256" key="11">
    <source>
        <dbReference type="PIRNR" id="PIRNR000439"/>
    </source>
</evidence>
<comment type="caution">
    <text evidence="13">The sequence shown here is derived from an EMBL/GenBank/DDBJ whole genome shotgun (WGS) entry which is preliminary data.</text>
</comment>
<evidence type="ECO:0000313" key="13">
    <source>
        <dbReference type="EMBL" id="KAL1305853.1"/>
    </source>
</evidence>
<feature type="transmembrane region" description="Helical" evidence="12">
    <location>
        <begin position="397"/>
        <end position="418"/>
    </location>
</feature>
<comment type="function">
    <text evidence="10">Sterol O-acyltransferase that catalyzes the formation of stery esters.</text>
</comment>
<evidence type="ECO:0000256" key="7">
    <source>
        <dbReference type="ARBA" id="ARBA00022989"/>
    </source>
</evidence>
<evidence type="ECO:0000256" key="4">
    <source>
        <dbReference type="ARBA" id="ARBA00022679"/>
    </source>
</evidence>
<dbReference type="InterPro" id="IPR004299">
    <property type="entry name" value="MBOAT_fam"/>
</dbReference>
<proteinExistence type="inferred from homology"/>
<reference evidence="13 14" key="1">
    <citation type="submission" date="2024-07" db="EMBL/GenBank/DDBJ databases">
        <title>Draft sequence of the Neodothiora populina.</title>
        <authorList>
            <person name="Drown D.D."/>
            <person name="Schuette U.S."/>
            <person name="Buechlein A.B."/>
            <person name="Rusch D.R."/>
            <person name="Winton L.W."/>
            <person name="Adams G.A."/>
        </authorList>
    </citation>
    <scope>NUCLEOTIDE SEQUENCE [LARGE SCALE GENOMIC DNA]</scope>
    <source>
        <strain evidence="13 14">CPC 39397</strain>
    </source>
</reference>
<dbReference type="GeneID" id="95977707"/>
<organism evidence="13 14">
    <name type="scientific">Neodothiora populina</name>
    <dbReference type="NCBI Taxonomy" id="2781224"/>
    <lineage>
        <taxon>Eukaryota</taxon>
        <taxon>Fungi</taxon>
        <taxon>Dikarya</taxon>
        <taxon>Ascomycota</taxon>
        <taxon>Pezizomycotina</taxon>
        <taxon>Dothideomycetes</taxon>
        <taxon>Dothideomycetidae</taxon>
        <taxon>Dothideales</taxon>
        <taxon>Dothioraceae</taxon>
        <taxon>Neodothiora</taxon>
    </lineage>
</organism>
<dbReference type="PANTHER" id="PTHR10408:SF7">
    <property type="entry name" value="DIACYLGLYCEROL O-ACYLTRANSFERASE 1"/>
    <property type="match status" value="1"/>
</dbReference>
<evidence type="ECO:0000256" key="10">
    <source>
        <dbReference type="ARBA" id="ARBA00023568"/>
    </source>
</evidence>
<feature type="transmembrane region" description="Helical" evidence="12">
    <location>
        <begin position="430"/>
        <end position="449"/>
    </location>
</feature>
<dbReference type="Proteomes" id="UP001562354">
    <property type="component" value="Unassembled WGS sequence"/>
</dbReference>
<dbReference type="EMBL" id="JBFMKM010000005">
    <property type="protein sequence ID" value="KAL1305853.1"/>
    <property type="molecule type" value="Genomic_DNA"/>
</dbReference>
<gene>
    <name evidence="13" type="ORF">AAFC00_004007</name>
</gene>
<keyword evidence="5 12" id="KW-0812">Transmembrane</keyword>
<evidence type="ECO:0000256" key="1">
    <source>
        <dbReference type="ARBA" id="ARBA00004477"/>
    </source>
</evidence>
<keyword evidence="6 11" id="KW-0256">Endoplasmic reticulum</keyword>